<name>A0A975NDC6_9BRAD</name>
<dbReference type="AlphaFoldDB" id="A0A975NDC6"/>
<organism evidence="1 2">
    <name type="scientific">Bradyrhizobium sediminis</name>
    <dbReference type="NCBI Taxonomy" id="2840469"/>
    <lineage>
        <taxon>Bacteria</taxon>
        <taxon>Pseudomonadati</taxon>
        <taxon>Pseudomonadota</taxon>
        <taxon>Alphaproteobacteria</taxon>
        <taxon>Hyphomicrobiales</taxon>
        <taxon>Nitrobacteraceae</taxon>
        <taxon>Bradyrhizobium</taxon>
    </lineage>
</organism>
<dbReference type="Proteomes" id="UP000680839">
    <property type="component" value="Chromosome"/>
</dbReference>
<evidence type="ECO:0000313" key="2">
    <source>
        <dbReference type="Proteomes" id="UP000680839"/>
    </source>
</evidence>
<sequence length="45" mass="5062">MLELRAARNASGEPVRDVMVSSSMVEHDLPEKAISILRIMLRILI</sequence>
<evidence type="ECO:0000313" key="1">
    <source>
        <dbReference type="EMBL" id="QWG13028.1"/>
    </source>
</evidence>
<dbReference type="RefSeq" id="WP_215621787.1">
    <property type="nucleotide sequence ID" value="NZ_CP076134.1"/>
</dbReference>
<gene>
    <name evidence="1" type="ORF">KMZ29_25710</name>
</gene>
<accession>A0A975NDC6</accession>
<protein>
    <submittedName>
        <fullName evidence="1">Uncharacterized protein</fullName>
    </submittedName>
</protein>
<reference evidence="1" key="1">
    <citation type="submission" date="2021-06" db="EMBL/GenBank/DDBJ databases">
        <title>Bradyrhizobium sp. S2-20-1 Genome sequencing.</title>
        <authorList>
            <person name="Jin L."/>
        </authorList>
    </citation>
    <scope>NUCLEOTIDE SEQUENCE</scope>
    <source>
        <strain evidence="1">S2-20-1</strain>
    </source>
</reference>
<dbReference type="EMBL" id="CP076134">
    <property type="protein sequence ID" value="QWG13028.1"/>
    <property type="molecule type" value="Genomic_DNA"/>
</dbReference>
<proteinExistence type="predicted"/>